<feature type="chain" id="PRO_5034712301" evidence="3">
    <location>
        <begin position="22"/>
        <end position="551"/>
    </location>
</feature>
<dbReference type="Gene3D" id="2.60.120.260">
    <property type="entry name" value="Galactose-binding domain-like"/>
    <property type="match status" value="1"/>
</dbReference>
<feature type="compositionally biased region" description="Basic and acidic residues" evidence="1">
    <location>
        <begin position="521"/>
        <end position="536"/>
    </location>
</feature>
<name>A0A8H7CPH5_9AGAR</name>
<feature type="compositionally biased region" description="Polar residues" evidence="1">
    <location>
        <begin position="222"/>
        <end position="232"/>
    </location>
</feature>
<evidence type="ECO:0000313" key="5">
    <source>
        <dbReference type="Proteomes" id="UP000623467"/>
    </source>
</evidence>
<dbReference type="OrthoDB" id="3004867at2759"/>
<organism evidence="4 5">
    <name type="scientific">Mycena sanguinolenta</name>
    <dbReference type="NCBI Taxonomy" id="230812"/>
    <lineage>
        <taxon>Eukaryota</taxon>
        <taxon>Fungi</taxon>
        <taxon>Dikarya</taxon>
        <taxon>Basidiomycota</taxon>
        <taxon>Agaricomycotina</taxon>
        <taxon>Agaricomycetes</taxon>
        <taxon>Agaricomycetidae</taxon>
        <taxon>Agaricales</taxon>
        <taxon>Marasmiineae</taxon>
        <taxon>Mycenaceae</taxon>
        <taxon>Mycena</taxon>
    </lineage>
</organism>
<feature type="compositionally biased region" description="Low complexity" evidence="1">
    <location>
        <begin position="162"/>
        <end position="197"/>
    </location>
</feature>
<accession>A0A8H7CPH5</accession>
<feature type="region of interest" description="Disordered" evidence="1">
    <location>
        <begin position="159"/>
        <end position="247"/>
    </location>
</feature>
<keyword evidence="2" id="KW-0472">Membrane</keyword>
<dbReference type="AlphaFoldDB" id="A0A8H7CPH5"/>
<evidence type="ECO:0000256" key="2">
    <source>
        <dbReference type="SAM" id="Phobius"/>
    </source>
</evidence>
<keyword evidence="3" id="KW-0732">Signal</keyword>
<feature type="region of interest" description="Disordered" evidence="1">
    <location>
        <begin position="501"/>
        <end position="551"/>
    </location>
</feature>
<evidence type="ECO:0000313" key="4">
    <source>
        <dbReference type="EMBL" id="KAF7343526.1"/>
    </source>
</evidence>
<keyword evidence="2" id="KW-0812">Transmembrane</keyword>
<reference evidence="4" key="1">
    <citation type="submission" date="2020-05" db="EMBL/GenBank/DDBJ databases">
        <title>Mycena genomes resolve the evolution of fungal bioluminescence.</title>
        <authorList>
            <person name="Tsai I.J."/>
        </authorList>
    </citation>
    <scope>NUCLEOTIDE SEQUENCE</scope>
    <source>
        <strain evidence="4">160909Yilan</strain>
    </source>
</reference>
<feature type="compositionally biased region" description="Low complexity" evidence="1">
    <location>
        <begin position="205"/>
        <end position="221"/>
    </location>
</feature>
<proteinExistence type="predicted"/>
<feature type="transmembrane region" description="Helical" evidence="2">
    <location>
        <begin position="263"/>
        <end position="284"/>
    </location>
</feature>
<feature type="compositionally biased region" description="Low complexity" evidence="1">
    <location>
        <begin position="233"/>
        <end position="247"/>
    </location>
</feature>
<protein>
    <submittedName>
        <fullName evidence="4">Uncharacterized protein</fullName>
    </submittedName>
</protein>
<keyword evidence="5" id="KW-1185">Reference proteome</keyword>
<keyword evidence="2" id="KW-1133">Transmembrane helix</keyword>
<gene>
    <name evidence="4" type="ORF">MSAN_01973100</name>
</gene>
<dbReference type="EMBL" id="JACAZH010000023">
    <property type="protein sequence ID" value="KAF7343526.1"/>
    <property type="molecule type" value="Genomic_DNA"/>
</dbReference>
<evidence type="ECO:0000256" key="1">
    <source>
        <dbReference type="SAM" id="MobiDB-lite"/>
    </source>
</evidence>
<dbReference type="Proteomes" id="UP000623467">
    <property type="component" value="Unassembled WGS sequence"/>
</dbReference>
<evidence type="ECO:0000256" key="3">
    <source>
        <dbReference type="SAM" id="SignalP"/>
    </source>
</evidence>
<feature type="signal peptide" evidence="3">
    <location>
        <begin position="1"/>
        <end position="21"/>
    </location>
</feature>
<comment type="caution">
    <text evidence="4">The sequence shown here is derived from an EMBL/GenBank/DDBJ whole genome shotgun (WGS) entry which is preliminary data.</text>
</comment>
<sequence length="551" mass="57843">MRLVLYFRFFGVFAALSLVSGQLNVTLDDNDPSINYSDGWNVSTTNNPLDFGGTLHFSVNSTASASVTFRGVAVYLLSPGWSSSVGAQVILDGQGPFVIDFEDYGVGKEPGLGRETLRSQIVWGATELSDTDHTMTISMPSGVQYVVLDGLIYSTLEENGAESVAPSPESSTPSVPTPTATPTNQIISSSSSSEFSFTQPTATTSSSSSASSSSNLLNSSADTPTSQHTNLPVNVGSAPSPSNSAAAAGTSVDAVSTPNAKRIVVIASIVAAIILVSVFVLLACRRRRRRRIRQQPYTWSQKFVQPTPHAGRMASKRPPPPVVSPFVYEHPRSPLPSPSSAIGAPLLSPVAPAALRIPRSPLGTAPPIMPPPTPSSVSQSHAAELHFPMPPAIHAGYSAPLSPAPTTPLPLTPLPPATPGTPWTTTKSHRLSGSSVYSYDSLMDSNIGYGWTTPSLVGIHPFSASAPGEQNPAASSSKPSIGVNNAAAARLAPKMNEKAAEALLQSRPQDNEQRMSAAPAYREKDVARLFVGERPRAGTQSSEVAPPVYEP</sequence>